<dbReference type="GO" id="GO:0005634">
    <property type="term" value="C:nucleus"/>
    <property type="evidence" value="ECO:0007669"/>
    <property type="project" value="TreeGrafter"/>
</dbReference>
<feature type="domain" description="Topo IA-type catalytic" evidence="5">
    <location>
        <begin position="60"/>
        <end position="314"/>
    </location>
</feature>
<keyword evidence="2" id="KW-0238">DNA-binding</keyword>
<dbReference type="InterPro" id="IPR013826">
    <property type="entry name" value="Topo_IA_cen_sub3"/>
</dbReference>
<comment type="similarity">
    <text evidence="2">Belongs to the type IA topoisomerase family.</text>
</comment>
<dbReference type="GO" id="GO:0006310">
    <property type="term" value="P:DNA recombination"/>
    <property type="evidence" value="ECO:0007669"/>
    <property type="project" value="TreeGrafter"/>
</dbReference>
<evidence type="ECO:0000259" key="4">
    <source>
        <dbReference type="PROSITE" id="PS50880"/>
    </source>
</evidence>
<dbReference type="InterPro" id="IPR013824">
    <property type="entry name" value="Topo_IA_cen_sub1"/>
</dbReference>
<dbReference type="AlphaFoldDB" id="A0AAD5TW29"/>
<dbReference type="EC" id="5.6.2.1" evidence="2"/>
<dbReference type="GO" id="GO:0006265">
    <property type="term" value="P:DNA topological change"/>
    <property type="evidence" value="ECO:0007669"/>
    <property type="project" value="InterPro"/>
</dbReference>
<dbReference type="InterPro" id="IPR023405">
    <property type="entry name" value="Topo_IA_core_domain"/>
</dbReference>
<feature type="non-terminal residue" evidence="6">
    <location>
        <position position="314"/>
    </location>
</feature>
<evidence type="ECO:0000256" key="2">
    <source>
        <dbReference type="RuleBase" id="RU362092"/>
    </source>
</evidence>
<dbReference type="Proteomes" id="UP001211065">
    <property type="component" value="Unassembled WGS sequence"/>
</dbReference>
<evidence type="ECO:0000313" key="6">
    <source>
        <dbReference type="EMBL" id="KAJ3201204.1"/>
    </source>
</evidence>
<dbReference type="PROSITE" id="PS52039">
    <property type="entry name" value="TOPO_IA_2"/>
    <property type="match status" value="1"/>
</dbReference>
<evidence type="ECO:0000259" key="5">
    <source>
        <dbReference type="PROSITE" id="PS52039"/>
    </source>
</evidence>
<organism evidence="6 7">
    <name type="scientific">Clydaea vesicula</name>
    <dbReference type="NCBI Taxonomy" id="447962"/>
    <lineage>
        <taxon>Eukaryota</taxon>
        <taxon>Fungi</taxon>
        <taxon>Fungi incertae sedis</taxon>
        <taxon>Chytridiomycota</taxon>
        <taxon>Chytridiomycota incertae sedis</taxon>
        <taxon>Chytridiomycetes</taxon>
        <taxon>Lobulomycetales</taxon>
        <taxon>Lobulomycetaceae</taxon>
        <taxon>Clydaea</taxon>
    </lineage>
</organism>
<dbReference type="Gene3D" id="2.70.20.10">
    <property type="entry name" value="Topoisomerase I, domain 3"/>
    <property type="match status" value="1"/>
</dbReference>
<comment type="function">
    <text evidence="2">Introduces a single-strand break via transesterification at a target site in duplex DNA. Releases the supercoiling and torsional tension of DNA introduced during the DNA replication and transcription by transiently cleaving and rejoining one strand of the DNA duplex. The scissile phosphodiester is attacked by the catalytic tyrosine of the enzyme, resulting in the formation of a DNA-(5'-phosphotyrosyl)-enzyme intermediate and the expulsion of a 3'-OH DNA strand.</text>
</comment>
<evidence type="ECO:0000256" key="1">
    <source>
        <dbReference type="ARBA" id="ARBA00023235"/>
    </source>
</evidence>
<dbReference type="SUPFAM" id="SSF56712">
    <property type="entry name" value="Prokaryotic type I DNA topoisomerase"/>
    <property type="match status" value="1"/>
</dbReference>
<dbReference type="InterPro" id="IPR013497">
    <property type="entry name" value="Topo_IA_cen"/>
</dbReference>
<dbReference type="SMART" id="SM00436">
    <property type="entry name" value="TOP1Bc"/>
    <property type="match status" value="1"/>
</dbReference>
<dbReference type="InterPro" id="IPR013825">
    <property type="entry name" value="Topo_IA_cen_sub2"/>
</dbReference>
<dbReference type="GO" id="GO:0031422">
    <property type="term" value="C:RecQ family helicase-topoisomerase III complex"/>
    <property type="evidence" value="ECO:0007669"/>
    <property type="project" value="TreeGrafter"/>
</dbReference>
<name>A0AAD5TW29_9FUNG</name>
<dbReference type="InterPro" id="IPR003601">
    <property type="entry name" value="Topo_IA_2"/>
</dbReference>
<keyword evidence="7" id="KW-1185">Reference proteome</keyword>
<protein>
    <recommendedName>
        <fullName evidence="2">DNA topoisomerase</fullName>
        <ecNumber evidence="2">5.6.2.1</ecNumber>
    </recommendedName>
</protein>
<keyword evidence="1 2" id="KW-0413">Isomerase</keyword>
<comment type="catalytic activity">
    <reaction evidence="2">
        <text>ATP-independent breakage of single-stranded DNA, followed by passage and rejoining.</text>
        <dbReference type="EC" id="5.6.2.1"/>
    </reaction>
</comment>
<dbReference type="PROSITE" id="PS50880">
    <property type="entry name" value="TOPRIM"/>
    <property type="match status" value="1"/>
</dbReference>
<dbReference type="EMBL" id="JADGJW010001767">
    <property type="protein sequence ID" value="KAJ3201204.1"/>
    <property type="molecule type" value="Genomic_DNA"/>
</dbReference>
<dbReference type="GO" id="GO:0006281">
    <property type="term" value="P:DNA repair"/>
    <property type="evidence" value="ECO:0007669"/>
    <property type="project" value="TreeGrafter"/>
</dbReference>
<dbReference type="Pfam" id="PF01131">
    <property type="entry name" value="Topoisom_bac"/>
    <property type="match status" value="1"/>
</dbReference>
<dbReference type="GO" id="GO:0003917">
    <property type="term" value="F:DNA topoisomerase type I (single strand cut, ATP-independent) activity"/>
    <property type="evidence" value="ECO:0007669"/>
    <property type="project" value="UniProtKB-EC"/>
</dbReference>
<dbReference type="PANTHER" id="PTHR11390">
    <property type="entry name" value="PROKARYOTIC DNA TOPOISOMERASE"/>
    <property type="match status" value="1"/>
</dbReference>
<evidence type="ECO:0000313" key="7">
    <source>
        <dbReference type="Proteomes" id="UP001211065"/>
    </source>
</evidence>
<dbReference type="Gene3D" id="1.10.290.10">
    <property type="entry name" value="Topoisomerase I, domain 4"/>
    <property type="match status" value="1"/>
</dbReference>
<dbReference type="Gene3D" id="3.40.50.140">
    <property type="match status" value="1"/>
</dbReference>
<dbReference type="Gene3D" id="1.10.460.10">
    <property type="entry name" value="Topoisomerase I, domain 2"/>
    <property type="match status" value="1"/>
</dbReference>
<proteinExistence type="inferred from homology"/>
<gene>
    <name evidence="6" type="primary">TOP3</name>
    <name evidence="6" type="ORF">HK099_002334</name>
</gene>
<dbReference type="GO" id="GO:0003677">
    <property type="term" value="F:DNA binding"/>
    <property type="evidence" value="ECO:0007669"/>
    <property type="project" value="UniProtKB-KW"/>
</dbReference>
<evidence type="ECO:0000256" key="3">
    <source>
        <dbReference type="SAM" id="MobiDB-lite"/>
    </source>
</evidence>
<dbReference type="InterPro" id="IPR000380">
    <property type="entry name" value="Topo_IA"/>
</dbReference>
<dbReference type="InterPro" id="IPR006171">
    <property type="entry name" value="TOPRIM_dom"/>
</dbReference>
<sequence length="314" mass="36598">DREGEHIGSEIVSVCRKVNPGVVIKRARYYTNYLKYNCFRFSVLQGPQIRQAFANPVDLDWNQAKSVEGRVELDLRIGASFTRMQTKKLQSNFDMLKNKVLSFGFVVNQYKKVENFVPEEFWYISVSLNKDETLAKFSWTKNHLFDQQIWLVLYERCVENPSAKLETVSSILKENGVLCHLLQLNCKRMLPLNYDFLLIVLCIAENLYNKGHLSYPRTETDIFEADFDLQSLINIQCQSLQLRDYARSLQKGKIRTPRKGQPNDKSHPPIHPTKSKGLVDEEFSVFEFVSRNFLLLFRKCEWPADEIFFATGKS</sequence>
<feature type="domain" description="Toprim" evidence="4">
    <location>
        <begin position="1"/>
        <end position="30"/>
    </location>
</feature>
<feature type="region of interest" description="Disordered" evidence="3">
    <location>
        <begin position="252"/>
        <end position="275"/>
    </location>
</feature>
<comment type="caution">
    <text evidence="6">The sequence shown here is derived from an EMBL/GenBank/DDBJ whole genome shotgun (WGS) entry which is preliminary data.</text>
</comment>
<dbReference type="PANTHER" id="PTHR11390:SF21">
    <property type="entry name" value="DNA TOPOISOMERASE 3-ALPHA"/>
    <property type="match status" value="1"/>
</dbReference>
<reference evidence="6" key="1">
    <citation type="submission" date="2020-05" db="EMBL/GenBank/DDBJ databases">
        <title>Phylogenomic resolution of chytrid fungi.</title>
        <authorList>
            <person name="Stajich J.E."/>
            <person name="Amses K."/>
            <person name="Simmons R."/>
            <person name="Seto K."/>
            <person name="Myers J."/>
            <person name="Bonds A."/>
            <person name="Quandt C.A."/>
            <person name="Barry K."/>
            <person name="Liu P."/>
            <person name="Grigoriev I."/>
            <person name="Longcore J.E."/>
            <person name="James T.Y."/>
        </authorList>
    </citation>
    <scope>NUCLEOTIDE SEQUENCE</scope>
    <source>
        <strain evidence="6">JEL0476</strain>
    </source>
</reference>
<keyword evidence="2" id="KW-0799">Topoisomerase</keyword>
<accession>A0AAD5TW29</accession>